<comment type="subunit">
    <text evidence="3">Homotetramer.</text>
</comment>
<gene>
    <name evidence="6" type="ORF">GCM10007320_36590</name>
</gene>
<dbReference type="PIRSF" id="PIRSF017617">
    <property type="entry name" value="Thr_aldolase"/>
    <property type="match status" value="1"/>
</dbReference>
<reference evidence="7" key="1">
    <citation type="journal article" date="2019" name="Int. J. Syst. Evol. Microbiol.">
        <title>The Global Catalogue of Microorganisms (GCM) 10K type strain sequencing project: providing services to taxonomists for standard genome sequencing and annotation.</title>
        <authorList>
            <consortium name="The Broad Institute Genomics Platform"/>
            <consortium name="The Broad Institute Genome Sequencing Center for Infectious Disease"/>
            <person name="Wu L."/>
            <person name="Ma J."/>
        </authorList>
    </citation>
    <scope>NUCLEOTIDE SEQUENCE [LARGE SCALE GENOMIC DNA]</scope>
    <source>
        <strain evidence="7">KCTC 23314</strain>
    </source>
</reference>
<organism evidence="6 7">
    <name type="scientific">Pseudorhodoferax aquiterrae</name>
    <dbReference type="NCBI Taxonomy" id="747304"/>
    <lineage>
        <taxon>Bacteria</taxon>
        <taxon>Pseudomonadati</taxon>
        <taxon>Pseudomonadota</taxon>
        <taxon>Betaproteobacteria</taxon>
        <taxon>Burkholderiales</taxon>
        <taxon>Comamonadaceae</taxon>
    </lineage>
</organism>
<comment type="caution">
    <text evidence="6">The sequence shown here is derived from an EMBL/GenBank/DDBJ whole genome shotgun (WGS) entry which is preliminary data.</text>
</comment>
<dbReference type="Gene3D" id="3.40.640.10">
    <property type="entry name" value="Type I PLP-dependent aspartate aminotransferase-like (Major domain)"/>
    <property type="match status" value="1"/>
</dbReference>
<comment type="cofactor">
    <cofactor evidence="1">
        <name>pyridoxal 5'-phosphate</name>
        <dbReference type="ChEBI" id="CHEBI:597326"/>
    </cofactor>
</comment>
<keyword evidence="7" id="KW-1185">Reference proteome</keyword>
<dbReference type="PANTHER" id="PTHR48097">
    <property type="entry name" value="L-THREONINE ALDOLASE-RELATED"/>
    <property type="match status" value="1"/>
</dbReference>
<dbReference type="InterPro" id="IPR015421">
    <property type="entry name" value="PyrdxlP-dep_Trfase_major"/>
</dbReference>
<dbReference type="InterPro" id="IPR001597">
    <property type="entry name" value="ArAA_b-elim_lyase/Thr_aldolase"/>
</dbReference>
<dbReference type="Pfam" id="PF01212">
    <property type="entry name" value="Beta_elim_lyase"/>
    <property type="match status" value="1"/>
</dbReference>
<evidence type="ECO:0000256" key="1">
    <source>
        <dbReference type="ARBA" id="ARBA00001933"/>
    </source>
</evidence>
<evidence type="ECO:0000259" key="5">
    <source>
        <dbReference type="Pfam" id="PF01212"/>
    </source>
</evidence>
<keyword evidence="4" id="KW-0663">Pyridoxal phosphate</keyword>
<dbReference type="Proteomes" id="UP000626210">
    <property type="component" value="Unassembled WGS sequence"/>
</dbReference>
<feature type="domain" description="Aromatic amino acid beta-eliminating lyase/threonine aldolase" evidence="5">
    <location>
        <begin position="2"/>
        <end position="278"/>
    </location>
</feature>
<dbReference type="InterPro" id="IPR015424">
    <property type="entry name" value="PyrdxlP-dep_Trfase"/>
</dbReference>
<name>A0ABQ3G5L1_9BURK</name>
<evidence type="ECO:0000313" key="7">
    <source>
        <dbReference type="Proteomes" id="UP000626210"/>
    </source>
</evidence>
<dbReference type="SUPFAM" id="SSF53383">
    <property type="entry name" value="PLP-dependent transferases"/>
    <property type="match status" value="1"/>
</dbReference>
<dbReference type="Gene3D" id="3.90.1150.10">
    <property type="entry name" value="Aspartate Aminotransferase, domain 1"/>
    <property type="match status" value="1"/>
</dbReference>
<dbReference type="EMBL" id="BMYK01000012">
    <property type="protein sequence ID" value="GHC89187.1"/>
    <property type="molecule type" value="Genomic_DNA"/>
</dbReference>
<proteinExistence type="inferred from homology"/>
<comment type="similarity">
    <text evidence="2">Belongs to the threonine aldolase family.</text>
</comment>
<protein>
    <submittedName>
        <fullName evidence="6">Threonine aldolase</fullName>
    </submittedName>
</protein>
<evidence type="ECO:0000256" key="4">
    <source>
        <dbReference type="ARBA" id="ARBA00022898"/>
    </source>
</evidence>
<dbReference type="InterPro" id="IPR015422">
    <property type="entry name" value="PyrdxlP-dep_Trfase_small"/>
</dbReference>
<dbReference type="PANTHER" id="PTHR48097:SF9">
    <property type="entry name" value="L-THREONINE ALDOLASE"/>
    <property type="match status" value="1"/>
</dbReference>
<sequence>MDLRSDTVTLPTPAMYERMRTAALGDDGLDGDPTVRQLEDEAARMLGKEAGLFVPTATMGNLIAVLSHTSRQGQVAMEASSHMYMSERAGSTFGGIAYVGIPGVAGAMDLGALEEALQRPGTLRTELVCMETSHANAGGAVLPLDHMQAVWSAAQAAGAHVHLDGARLFNAAVALGVPPDAIARYTDSTVICLSKGLSAPAGSVIVGSTATIQGAKKLRKMLGGTQRQIGVVAAAGLVALQTQVARLAQDHAQARRLSDGLRRIDPQFRVNIPATNILIAELPDTAPDSSAWVRALAQGGLLVRPNGARRLRMVTHRHLGAQAIDLALERFQRLVPVLLGKA</sequence>
<evidence type="ECO:0000256" key="2">
    <source>
        <dbReference type="ARBA" id="ARBA00006966"/>
    </source>
</evidence>
<evidence type="ECO:0000313" key="6">
    <source>
        <dbReference type="EMBL" id="GHC89187.1"/>
    </source>
</evidence>
<dbReference type="InterPro" id="IPR023603">
    <property type="entry name" value="Low_specificity_L-TA-like"/>
</dbReference>
<evidence type="ECO:0000256" key="3">
    <source>
        <dbReference type="ARBA" id="ARBA00011881"/>
    </source>
</evidence>
<accession>A0ABQ3G5L1</accession>
<dbReference type="NCBIfam" id="NF041359">
    <property type="entry name" value="GntG_guanitoxin"/>
    <property type="match status" value="1"/>
</dbReference>